<feature type="compositionally biased region" description="Basic and acidic residues" evidence="1">
    <location>
        <begin position="37"/>
        <end position="46"/>
    </location>
</feature>
<dbReference type="AlphaFoldDB" id="A0A162QEW4"/>
<proteinExistence type="predicted"/>
<dbReference type="STRING" id="1121326.CLMAG_62310"/>
<evidence type="ECO:0008006" key="5">
    <source>
        <dbReference type="Google" id="ProtNLM"/>
    </source>
</evidence>
<evidence type="ECO:0000256" key="2">
    <source>
        <dbReference type="SAM" id="SignalP"/>
    </source>
</evidence>
<feature type="region of interest" description="Disordered" evidence="1">
    <location>
        <begin position="25"/>
        <end position="48"/>
    </location>
</feature>
<dbReference type="RefSeq" id="WP_066631062.1">
    <property type="nucleotide sequence ID" value="NZ_FQXL01000039.1"/>
</dbReference>
<dbReference type="EMBL" id="LWAE01000018">
    <property type="protein sequence ID" value="KZL88459.1"/>
    <property type="molecule type" value="Genomic_DNA"/>
</dbReference>
<feature type="compositionally biased region" description="Polar residues" evidence="1">
    <location>
        <begin position="25"/>
        <end position="36"/>
    </location>
</feature>
<evidence type="ECO:0000313" key="3">
    <source>
        <dbReference type="EMBL" id="KZL88459.1"/>
    </source>
</evidence>
<evidence type="ECO:0000313" key="4">
    <source>
        <dbReference type="Proteomes" id="UP000076603"/>
    </source>
</evidence>
<gene>
    <name evidence="3" type="ORF">CLMAG_62310</name>
</gene>
<sequence length="234" mass="24784">MNFRKKAIIAAVLCMSMIGAVGCSSKNSGGDSAGSQKQEEKAKAPDEVAGVSLKNPIKVDKEAGTITVLSQVNGKYFTEVTRHASVFKDGSNGAKSVLTAYANPEQFYNALIEIGAKPGNNMTPDNATTTKVEGTAINLKVTWNGAGKEYDVNEVIKDSNGKKIAFKFGGNLDRAKAKNTGCLSCLDSCPVGIISNSTYTYGSVEKTKEVKFTGNQDILPKDGTYVATIYSIAK</sequence>
<feature type="chain" id="PRO_5038632129" description="4Fe-4S ferredoxin-type domain-containing protein" evidence="2">
    <location>
        <begin position="23"/>
        <end position="234"/>
    </location>
</feature>
<comment type="caution">
    <text evidence="3">The sequence shown here is derived from an EMBL/GenBank/DDBJ whole genome shotgun (WGS) entry which is preliminary data.</text>
</comment>
<keyword evidence="2" id="KW-0732">Signal</keyword>
<dbReference type="OrthoDB" id="6571992at2"/>
<dbReference type="InterPro" id="IPR047750">
    <property type="entry name" value="YdjY-like"/>
</dbReference>
<evidence type="ECO:0000256" key="1">
    <source>
        <dbReference type="SAM" id="MobiDB-lite"/>
    </source>
</evidence>
<feature type="signal peptide" evidence="2">
    <location>
        <begin position="1"/>
        <end position="22"/>
    </location>
</feature>
<accession>A0A162QEW4</accession>
<dbReference type="PATRIC" id="fig|1121326.3.peg.6302"/>
<dbReference type="Proteomes" id="UP000076603">
    <property type="component" value="Unassembled WGS sequence"/>
</dbReference>
<reference evidence="3 4" key="1">
    <citation type="submission" date="2016-04" db="EMBL/GenBank/DDBJ databases">
        <title>Genome sequence of Clostridium magnum DSM 2767.</title>
        <authorList>
            <person name="Poehlein A."/>
            <person name="Uhlig R."/>
            <person name="Fischer R."/>
            <person name="Bahl H."/>
            <person name="Daniel R."/>
        </authorList>
    </citation>
    <scope>NUCLEOTIDE SEQUENCE [LARGE SCALE GENOMIC DNA]</scope>
    <source>
        <strain evidence="3 4">DSM 2767</strain>
    </source>
</reference>
<dbReference type="NCBIfam" id="NF040466">
    <property type="entry name" value="ydjY_domain"/>
    <property type="match status" value="1"/>
</dbReference>
<name>A0A162QEW4_9CLOT</name>
<organism evidence="3 4">
    <name type="scientific">Clostridium magnum DSM 2767</name>
    <dbReference type="NCBI Taxonomy" id="1121326"/>
    <lineage>
        <taxon>Bacteria</taxon>
        <taxon>Bacillati</taxon>
        <taxon>Bacillota</taxon>
        <taxon>Clostridia</taxon>
        <taxon>Eubacteriales</taxon>
        <taxon>Clostridiaceae</taxon>
        <taxon>Clostridium</taxon>
    </lineage>
</organism>
<protein>
    <recommendedName>
        <fullName evidence="5">4Fe-4S ferredoxin-type domain-containing protein</fullName>
    </recommendedName>
</protein>
<keyword evidence="4" id="KW-1185">Reference proteome</keyword>
<dbReference type="PROSITE" id="PS51257">
    <property type="entry name" value="PROKAR_LIPOPROTEIN"/>
    <property type="match status" value="1"/>
</dbReference>